<dbReference type="PANTHER" id="PTHR38926:SF5">
    <property type="entry name" value="F-BOX AND LEUCINE-RICH REPEAT PROTEIN 6"/>
    <property type="match status" value="1"/>
</dbReference>
<proteinExistence type="predicted"/>
<sequence length="625" mass="70884">MTHSILGDLCQPPTLTAPTEKYARIVDDSTTELHQPVQSILSALDRRANALSKCADFNAALRDANVMQQLSSSSALGYLREAIIYTEQGKQLKAIDSTRIDFISQLPLDIVITTLIPLFFNQYLSASEPCPYLYVSNRWFDLIIQCLGGFNFSVSGSGPLSMENVSELVRFSRYARNLYVHRDGQGTWLNDMLRDNDFSSLRELEFGIIPLGYSDPLGSILRSVGSHLTHFQSTMECGLLIPVSGIILICPNLVSLDVHLSNDANFCSLPMSTWPNLNELSIFAAEEDISCEQVIGIWKRFPSLKKLSLHPCSDIESALVVTDHFPSMRRLELEIDDVGIRIIYEDEGQHFEELGITNLCVSCNQMSIDNTYECVTSLLQKHHKTLEQMEWHVDPSINGMDLQDIKYPRLTTLILFTSGWWIPRNAPLLEQLQIEPSIIKYNPEVIRTIPPNLKRLSFEFPRNIGSSIKQSPCRLGQLPQLRQLDMNLSLPQDISHIFDGSFCLDQLQRLKLWFRDDLDSYQMEGFIEGLVKGCPHLLCLEVECGNAPPTSFVNALNPLEHLKQLAISIKAVDDDGSFWKAIQSFTHLQSIRVYPCMAANMDDIRHLKKQRPDLHITLDPYFTRF</sequence>
<dbReference type="GeneID" id="83214069"/>
<protein>
    <recommendedName>
        <fullName evidence="3">F-box domain-containing protein</fullName>
    </recommendedName>
</protein>
<dbReference type="AlphaFoldDB" id="A0AAD7V1H5"/>
<keyword evidence="2" id="KW-1185">Reference proteome</keyword>
<name>A0AAD7V1H5_9FUNG</name>
<dbReference type="SUPFAM" id="SSF52047">
    <property type="entry name" value="RNI-like"/>
    <property type="match status" value="1"/>
</dbReference>
<gene>
    <name evidence="1" type="ORF">O0I10_006658</name>
</gene>
<reference evidence="1 2" key="1">
    <citation type="submission" date="2023-03" db="EMBL/GenBank/DDBJ databases">
        <title>Genome sequence of Lichtheimia ornata CBS 291.66.</title>
        <authorList>
            <person name="Mohabir J.T."/>
            <person name="Shea T.P."/>
            <person name="Kurbessoian T."/>
            <person name="Berby B."/>
            <person name="Fontaine J."/>
            <person name="Livny J."/>
            <person name="Gnirke A."/>
            <person name="Stajich J.E."/>
            <person name="Cuomo C.A."/>
        </authorList>
    </citation>
    <scope>NUCLEOTIDE SEQUENCE [LARGE SCALE GENOMIC DNA]</scope>
    <source>
        <strain evidence="1">CBS 291.66</strain>
    </source>
</reference>
<comment type="caution">
    <text evidence="1">The sequence shown here is derived from an EMBL/GenBank/DDBJ whole genome shotgun (WGS) entry which is preliminary data.</text>
</comment>
<accession>A0AAD7V1H5</accession>
<dbReference type="PANTHER" id="PTHR38926">
    <property type="entry name" value="F-BOX DOMAIN CONTAINING PROTEIN, EXPRESSED"/>
    <property type="match status" value="1"/>
</dbReference>
<dbReference type="EMBL" id="JARTCD010000030">
    <property type="protein sequence ID" value="KAJ8657594.1"/>
    <property type="molecule type" value="Genomic_DNA"/>
</dbReference>
<dbReference type="InterPro" id="IPR032675">
    <property type="entry name" value="LRR_dom_sf"/>
</dbReference>
<dbReference type="Proteomes" id="UP001234581">
    <property type="component" value="Unassembled WGS sequence"/>
</dbReference>
<evidence type="ECO:0008006" key="3">
    <source>
        <dbReference type="Google" id="ProtNLM"/>
    </source>
</evidence>
<organism evidence="1 2">
    <name type="scientific">Lichtheimia ornata</name>
    <dbReference type="NCBI Taxonomy" id="688661"/>
    <lineage>
        <taxon>Eukaryota</taxon>
        <taxon>Fungi</taxon>
        <taxon>Fungi incertae sedis</taxon>
        <taxon>Mucoromycota</taxon>
        <taxon>Mucoromycotina</taxon>
        <taxon>Mucoromycetes</taxon>
        <taxon>Mucorales</taxon>
        <taxon>Lichtheimiaceae</taxon>
        <taxon>Lichtheimia</taxon>
    </lineage>
</organism>
<evidence type="ECO:0000313" key="1">
    <source>
        <dbReference type="EMBL" id="KAJ8657594.1"/>
    </source>
</evidence>
<dbReference type="Gene3D" id="3.80.10.10">
    <property type="entry name" value="Ribonuclease Inhibitor"/>
    <property type="match status" value="2"/>
</dbReference>
<evidence type="ECO:0000313" key="2">
    <source>
        <dbReference type="Proteomes" id="UP001234581"/>
    </source>
</evidence>
<dbReference type="RefSeq" id="XP_058342507.1">
    <property type="nucleotide sequence ID" value="XM_058486685.1"/>
</dbReference>